<feature type="chain" id="PRO_5046519411" description="Lipoprotein" evidence="1">
    <location>
        <begin position="22"/>
        <end position="130"/>
    </location>
</feature>
<evidence type="ECO:0000313" key="2">
    <source>
        <dbReference type="EMBL" id="MFD2238532.1"/>
    </source>
</evidence>
<dbReference type="RefSeq" id="WP_245195510.1">
    <property type="nucleotide sequence ID" value="NZ_CP072611.1"/>
</dbReference>
<dbReference type="EMBL" id="JBHUIJ010000019">
    <property type="protein sequence ID" value="MFD2238532.1"/>
    <property type="molecule type" value="Genomic_DNA"/>
</dbReference>
<evidence type="ECO:0000256" key="1">
    <source>
        <dbReference type="SAM" id="SignalP"/>
    </source>
</evidence>
<keyword evidence="1" id="KW-0732">Signal</keyword>
<sequence length="130" mass="14093">MSLRAIASMVLLVFLAGCAGRAPEPVATQAGDTGLDRMERLTLAANRCWFRSGDPAFARYSLAPELSSFSGRPRFLVVPKNRPEERPLLVVEGRTGTPDVSTYGPLLQGETAARIRRDIDRWSAGGETCA</sequence>
<proteinExistence type="predicted"/>
<evidence type="ECO:0000313" key="3">
    <source>
        <dbReference type="Proteomes" id="UP001597371"/>
    </source>
</evidence>
<name>A0ABW5CRA1_9HYPH</name>
<keyword evidence="3" id="KW-1185">Reference proteome</keyword>
<evidence type="ECO:0008006" key="4">
    <source>
        <dbReference type="Google" id="ProtNLM"/>
    </source>
</evidence>
<dbReference type="PROSITE" id="PS51257">
    <property type="entry name" value="PROKAR_LIPOPROTEIN"/>
    <property type="match status" value="1"/>
</dbReference>
<reference evidence="3" key="1">
    <citation type="journal article" date="2019" name="Int. J. Syst. Evol. Microbiol.">
        <title>The Global Catalogue of Microorganisms (GCM) 10K type strain sequencing project: providing services to taxonomists for standard genome sequencing and annotation.</title>
        <authorList>
            <consortium name="The Broad Institute Genomics Platform"/>
            <consortium name="The Broad Institute Genome Sequencing Center for Infectious Disease"/>
            <person name="Wu L."/>
            <person name="Ma J."/>
        </authorList>
    </citation>
    <scope>NUCLEOTIDE SEQUENCE [LARGE SCALE GENOMIC DNA]</scope>
    <source>
        <strain evidence="3">ZS-35-S2</strain>
    </source>
</reference>
<gene>
    <name evidence="2" type="ORF">ACFSKQ_13840</name>
</gene>
<protein>
    <recommendedName>
        <fullName evidence="4">Lipoprotein</fullName>
    </recommendedName>
</protein>
<feature type="signal peptide" evidence="1">
    <location>
        <begin position="1"/>
        <end position="21"/>
    </location>
</feature>
<accession>A0ABW5CRA1</accession>
<organism evidence="2 3">
    <name type="scientific">Aureimonas populi</name>
    <dbReference type="NCBI Taxonomy" id="1701758"/>
    <lineage>
        <taxon>Bacteria</taxon>
        <taxon>Pseudomonadati</taxon>
        <taxon>Pseudomonadota</taxon>
        <taxon>Alphaproteobacteria</taxon>
        <taxon>Hyphomicrobiales</taxon>
        <taxon>Aurantimonadaceae</taxon>
        <taxon>Aureimonas</taxon>
    </lineage>
</organism>
<comment type="caution">
    <text evidence="2">The sequence shown here is derived from an EMBL/GenBank/DDBJ whole genome shotgun (WGS) entry which is preliminary data.</text>
</comment>
<dbReference type="Proteomes" id="UP001597371">
    <property type="component" value="Unassembled WGS sequence"/>
</dbReference>